<sequence>MRRLGVARDKEGFWFYVTGILDLHSGSREFEQVRVWIAGADQGRGHEQKSEGMLRLSTLNSSRLSYENKYRTGGHEAKMLFWHVAFALVLLYQGLSASITYIVRVREVQWGTLDMDHLTGIYAICGTVLELATLVMLLQPYDWNDNNQDIKAERSAMPDVDTSNAWVYEGFLALTIHGLLWVVLRLWVFFDFVHKAERAAWSLFIESFSSTGIVVIGLVVVFDLPMMIPTIWEVVWKPLRGGMVWLARRTGIGYYTSGRLFRLLLAAMSLLVSSMIWKHAGDELAAVHGGKTKSWNAAWKEPNPSADTVYGVLLSLWS</sequence>
<evidence type="ECO:0000313" key="2">
    <source>
        <dbReference type="EMBL" id="QDS75890.1"/>
    </source>
</evidence>
<reference evidence="2 3" key="1">
    <citation type="submission" date="2019-07" db="EMBL/GenBank/DDBJ databases">
        <title>Finished genome of Venturia effusa.</title>
        <authorList>
            <person name="Young C.A."/>
            <person name="Cox M.P."/>
            <person name="Ganley A.R.D."/>
            <person name="David W.J."/>
        </authorList>
    </citation>
    <scope>NUCLEOTIDE SEQUENCE [LARGE SCALE GENOMIC DNA]</scope>
    <source>
        <strain evidence="3">albino</strain>
    </source>
</reference>
<dbReference type="Proteomes" id="UP000316270">
    <property type="component" value="Chromosome 14"/>
</dbReference>
<dbReference type="OrthoDB" id="3793550at2759"/>
<proteinExistence type="predicted"/>
<evidence type="ECO:0000313" key="3">
    <source>
        <dbReference type="Proteomes" id="UP000316270"/>
    </source>
</evidence>
<feature type="transmembrane region" description="Helical" evidence="1">
    <location>
        <begin position="115"/>
        <end position="138"/>
    </location>
</feature>
<keyword evidence="1" id="KW-0812">Transmembrane</keyword>
<dbReference type="AlphaFoldDB" id="A0A517LJS0"/>
<feature type="transmembrane region" description="Helical" evidence="1">
    <location>
        <begin position="252"/>
        <end position="272"/>
    </location>
</feature>
<evidence type="ECO:0000256" key="1">
    <source>
        <dbReference type="SAM" id="Phobius"/>
    </source>
</evidence>
<feature type="transmembrane region" description="Helical" evidence="1">
    <location>
        <begin position="80"/>
        <end position="103"/>
    </location>
</feature>
<keyword evidence="3" id="KW-1185">Reference proteome</keyword>
<protein>
    <submittedName>
        <fullName evidence="2">Uncharacterized protein</fullName>
    </submittedName>
</protein>
<dbReference type="EMBL" id="CP042198">
    <property type="protein sequence ID" value="QDS75890.1"/>
    <property type="molecule type" value="Genomic_DNA"/>
</dbReference>
<name>A0A517LJS0_9PEZI</name>
<feature type="transmembrane region" description="Helical" evidence="1">
    <location>
        <begin position="165"/>
        <end position="190"/>
    </location>
</feature>
<accession>A0A517LJS0</accession>
<keyword evidence="1" id="KW-1133">Transmembrane helix</keyword>
<gene>
    <name evidence="2" type="ORF">FKW77_002169</name>
</gene>
<keyword evidence="1" id="KW-0472">Membrane</keyword>
<organism evidence="2 3">
    <name type="scientific">Venturia effusa</name>
    <dbReference type="NCBI Taxonomy" id="50376"/>
    <lineage>
        <taxon>Eukaryota</taxon>
        <taxon>Fungi</taxon>
        <taxon>Dikarya</taxon>
        <taxon>Ascomycota</taxon>
        <taxon>Pezizomycotina</taxon>
        <taxon>Dothideomycetes</taxon>
        <taxon>Pleosporomycetidae</taxon>
        <taxon>Venturiales</taxon>
        <taxon>Venturiaceae</taxon>
        <taxon>Venturia</taxon>
    </lineage>
</organism>